<organism evidence="2 3">
    <name type="scientific">Fistulifera solaris</name>
    <name type="common">Oleaginous diatom</name>
    <dbReference type="NCBI Taxonomy" id="1519565"/>
    <lineage>
        <taxon>Eukaryota</taxon>
        <taxon>Sar</taxon>
        <taxon>Stramenopiles</taxon>
        <taxon>Ochrophyta</taxon>
        <taxon>Bacillariophyta</taxon>
        <taxon>Bacillariophyceae</taxon>
        <taxon>Bacillariophycidae</taxon>
        <taxon>Naviculales</taxon>
        <taxon>Naviculaceae</taxon>
        <taxon>Fistulifera</taxon>
    </lineage>
</organism>
<gene>
    <name evidence="2" type="ORF">FisN_26Lh135</name>
</gene>
<dbReference type="InParanoid" id="A0A1Z5KDM2"/>
<evidence type="ECO:0000256" key="1">
    <source>
        <dbReference type="SAM" id="MobiDB-lite"/>
    </source>
</evidence>
<name>A0A1Z5KDM2_FISSO</name>
<dbReference type="AlphaFoldDB" id="A0A1Z5KDM2"/>
<feature type="compositionally biased region" description="Polar residues" evidence="1">
    <location>
        <begin position="184"/>
        <end position="207"/>
    </location>
</feature>
<keyword evidence="3" id="KW-1185">Reference proteome</keyword>
<dbReference type="Proteomes" id="UP000198406">
    <property type="component" value="Unassembled WGS sequence"/>
</dbReference>
<dbReference type="EMBL" id="BDSP01000205">
    <property type="protein sequence ID" value="GAX24058.1"/>
    <property type="molecule type" value="Genomic_DNA"/>
</dbReference>
<reference evidence="2 3" key="1">
    <citation type="journal article" date="2015" name="Plant Cell">
        <title>Oil accumulation by the oleaginous diatom Fistulifera solaris as revealed by the genome and transcriptome.</title>
        <authorList>
            <person name="Tanaka T."/>
            <person name="Maeda Y."/>
            <person name="Veluchamy A."/>
            <person name="Tanaka M."/>
            <person name="Abida H."/>
            <person name="Marechal E."/>
            <person name="Bowler C."/>
            <person name="Muto M."/>
            <person name="Sunaga Y."/>
            <person name="Tanaka M."/>
            <person name="Yoshino T."/>
            <person name="Taniguchi T."/>
            <person name="Fukuda Y."/>
            <person name="Nemoto M."/>
            <person name="Matsumoto M."/>
            <person name="Wong P.S."/>
            <person name="Aburatani S."/>
            <person name="Fujibuchi W."/>
        </authorList>
    </citation>
    <scope>NUCLEOTIDE SEQUENCE [LARGE SCALE GENOMIC DNA]</scope>
    <source>
        <strain evidence="2 3">JPCC DA0580</strain>
    </source>
</reference>
<feature type="region of interest" description="Disordered" evidence="1">
    <location>
        <begin position="141"/>
        <end position="207"/>
    </location>
</feature>
<comment type="caution">
    <text evidence="2">The sequence shown here is derived from an EMBL/GenBank/DDBJ whole genome shotgun (WGS) entry which is preliminary data.</text>
</comment>
<proteinExistence type="predicted"/>
<protein>
    <submittedName>
        <fullName evidence="2">Uncharacterized protein</fullName>
    </submittedName>
</protein>
<accession>A0A1Z5KDM2</accession>
<evidence type="ECO:0000313" key="3">
    <source>
        <dbReference type="Proteomes" id="UP000198406"/>
    </source>
</evidence>
<sequence length="282" mass="31879">MVALQNASSSKRYECVTLGVLFFLLSFQSKKYQRSLWDHLIGASLRHCGRIGRTTPMPPSDLWCTRRYVCTGRVTHKKCVIRKGRGKKGYANCSPLRSQYQPPSNLLRTTRSIYSKTTMNVSPNSNYPLAPCLRVAPLTPGKKRRESLTISMQPELEDEPDDAPVRIRHILRKSHSYDGAPQIPSRNGSSSASPPRPNTNRKNSLCSMTESRWSDSYHVMMDESPQRMFTVLSRESSTPVTPGTFRRSFTKPIRRPSSSLPEVVHVPVLISDEDDLSDIEQP</sequence>
<feature type="region of interest" description="Disordered" evidence="1">
    <location>
        <begin position="233"/>
        <end position="257"/>
    </location>
</feature>
<evidence type="ECO:0000313" key="2">
    <source>
        <dbReference type="EMBL" id="GAX24058.1"/>
    </source>
</evidence>